<organism evidence="2 3">
    <name type="scientific">Thiovibrio frasassiensis</name>
    <dbReference type="NCBI Taxonomy" id="2984131"/>
    <lineage>
        <taxon>Bacteria</taxon>
        <taxon>Pseudomonadati</taxon>
        <taxon>Thermodesulfobacteriota</taxon>
        <taxon>Desulfobulbia</taxon>
        <taxon>Desulfobulbales</taxon>
        <taxon>Thiovibrionaceae</taxon>
        <taxon>Thiovibrio</taxon>
    </lineage>
</organism>
<dbReference type="InterPro" id="IPR011204">
    <property type="entry name" value="Virulence_RhuM-like"/>
</dbReference>
<evidence type="ECO:0000313" key="2">
    <source>
        <dbReference type="EMBL" id="MDG4476975.1"/>
    </source>
</evidence>
<dbReference type="Pfam" id="PF02661">
    <property type="entry name" value="Fic"/>
    <property type="match status" value="1"/>
</dbReference>
<dbReference type="Gene3D" id="1.20.120.1870">
    <property type="entry name" value="Fic/DOC protein, Fido domain"/>
    <property type="match status" value="1"/>
</dbReference>
<dbReference type="InterPro" id="IPR053737">
    <property type="entry name" value="Type_II_TA_Toxin"/>
</dbReference>
<proteinExistence type="predicted"/>
<sequence>MKEQHQPEQGEIIIYQSDDGQASFEVHLAEETVWLTLTQMAELFARDKSVISRHLGTIFSSGELQREGTVAKNATVQIEGNREVTRHVDWYNLDVIISVGYRVNSKRGVRFRQWASRVLKQHLIQGYTANERRLAEKGLAEMKETLALLTRTLARHETLSEEGKAVLEVVGRYAKSWSLLLQYDEDRLELPKERHPSRQPLDYEQTRKSIRALKDDLLARGEASQLFGQERDQHLQGILGNLDQTFGGQDLYGSVEEKAAHLLYFVIKDHPFSDGNKRIGSFLFLLFLRENSLLEQSGFNDNALVALALLVAESDPKQKDLLIRLILNLLTGKKGEPTKDVA</sequence>
<dbReference type="InterPro" id="IPR003812">
    <property type="entry name" value="Fido"/>
</dbReference>
<dbReference type="RefSeq" id="WP_307633940.1">
    <property type="nucleotide sequence ID" value="NZ_JAPHEH010000001.1"/>
</dbReference>
<dbReference type="PROSITE" id="PS51459">
    <property type="entry name" value="FIDO"/>
    <property type="match status" value="1"/>
</dbReference>
<reference evidence="2" key="2">
    <citation type="submission" date="2022-10" db="EMBL/GenBank/DDBJ databases">
        <authorList>
            <person name="Aronson H.S."/>
        </authorList>
    </citation>
    <scope>NUCLEOTIDE SEQUENCE</scope>
    <source>
        <strain evidence="2">RS19-109</strain>
    </source>
</reference>
<name>A0A9X4RN84_9BACT</name>
<dbReference type="PANTHER" id="PTHR35810">
    <property type="entry name" value="CYTOPLASMIC PROTEIN-RELATED"/>
    <property type="match status" value="1"/>
</dbReference>
<comment type="caution">
    <text evidence="2">The sequence shown here is derived from an EMBL/GenBank/DDBJ whole genome shotgun (WGS) entry which is preliminary data.</text>
</comment>
<protein>
    <submittedName>
        <fullName evidence="2">Virulence protein RhuM/Fic/DOC family protein</fullName>
    </submittedName>
</protein>
<evidence type="ECO:0000259" key="1">
    <source>
        <dbReference type="PROSITE" id="PS51459"/>
    </source>
</evidence>
<dbReference type="PANTHER" id="PTHR35810:SF1">
    <property type="entry name" value="CYTOPLASMIC PROTEIN"/>
    <property type="match status" value="1"/>
</dbReference>
<dbReference type="InterPro" id="IPR036597">
    <property type="entry name" value="Fido-like_dom_sf"/>
</dbReference>
<dbReference type="AlphaFoldDB" id="A0A9X4RN84"/>
<accession>A0A9X4RN84</accession>
<reference evidence="2" key="1">
    <citation type="journal article" date="2022" name="bioRxiv">
        <title>Thiovibrio frasassiensisgen. nov., sp. nov., an autotrophic, elemental sulfur disproportionating bacterium isolated from sulfidic karst sediment, and proposal of Thiovibrionaceae fam. nov.</title>
        <authorList>
            <person name="Aronson H."/>
            <person name="Thomas C."/>
            <person name="Bhattacharyya M."/>
            <person name="Eckstein S."/>
            <person name="Jensen S."/>
            <person name="Barco R."/>
            <person name="Macalady J."/>
            <person name="Amend J."/>
        </authorList>
    </citation>
    <scope>NUCLEOTIDE SEQUENCE</scope>
    <source>
        <strain evidence="2">RS19-109</strain>
    </source>
</reference>
<dbReference type="EMBL" id="JAPHEH010000001">
    <property type="protein sequence ID" value="MDG4476975.1"/>
    <property type="molecule type" value="Genomic_DNA"/>
</dbReference>
<evidence type="ECO:0000313" key="3">
    <source>
        <dbReference type="Proteomes" id="UP001154240"/>
    </source>
</evidence>
<dbReference type="Proteomes" id="UP001154240">
    <property type="component" value="Unassembled WGS sequence"/>
</dbReference>
<dbReference type="Pfam" id="PF13310">
    <property type="entry name" value="Virulence_RhuM"/>
    <property type="match status" value="1"/>
</dbReference>
<feature type="domain" description="Fido" evidence="1">
    <location>
        <begin position="201"/>
        <end position="328"/>
    </location>
</feature>
<keyword evidence="3" id="KW-1185">Reference proteome</keyword>
<dbReference type="SUPFAM" id="SSF140931">
    <property type="entry name" value="Fic-like"/>
    <property type="match status" value="1"/>
</dbReference>
<gene>
    <name evidence="2" type="ORF">OLX77_12505</name>
</gene>